<dbReference type="eggNOG" id="COG0596">
    <property type="taxonomic scope" value="Bacteria"/>
</dbReference>
<evidence type="ECO:0000313" key="3">
    <source>
        <dbReference type="EMBL" id="KFN46739.1"/>
    </source>
</evidence>
<dbReference type="PANTHER" id="PTHR43798">
    <property type="entry name" value="MONOACYLGLYCEROL LIPASE"/>
    <property type="match status" value="1"/>
</dbReference>
<dbReference type="RefSeq" id="WP_052575187.1">
    <property type="nucleotide sequence ID" value="NZ_AVCK01000013.1"/>
</dbReference>
<reference evidence="3 4" key="1">
    <citation type="submission" date="2013-09" db="EMBL/GenBank/DDBJ databases">
        <title>Genome sequencing of Arenimonas metalli.</title>
        <authorList>
            <person name="Chen F."/>
            <person name="Wang G."/>
        </authorList>
    </citation>
    <scope>NUCLEOTIDE SEQUENCE [LARGE SCALE GENOMIC DNA]</scope>
    <source>
        <strain evidence="3 4">CF5-1</strain>
    </source>
</reference>
<dbReference type="SUPFAM" id="SSF53474">
    <property type="entry name" value="alpha/beta-Hydrolases"/>
    <property type="match status" value="1"/>
</dbReference>
<feature type="chain" id="PRO_5001871331" description="AB hydrolase-1 domain-containing protein" evidence="1">
    <location>
        <begin position="28"/>
        <end position="317"/>
    </location>
</feature>
<keyword evidence="1" id="KW-0732">Signal</keyword>
<comment type="caution">
    <text evidence="3">The sequence shown here is derived from an EMBL/GenBank/DDBJ whole genome shotgun (WGS) entry which is preliminary data.</text>
</comment>
<dbReference type="AlphaFoldDB" id="A0A091B7A4"/>
<protein>
    <recommendedName>
        <fullName evidence="2">AB hydrolase-1 domain-containing protein</fullName>
    </recommendedName>
</protein>
<dbReference type="PRINTS" id="PR00111">
    <property type="entry name" value="ABHYDROLASE"/>
</dbReference>
<dbReference type="InterPro" id="IPR029058">
    <property type="entry name" value="AB_hydrolase_fold"/>
</dbReference>
<name>A0A091B7A4_9GAMM</name>
<proteinExistence type="predicted"/>
<dbReference type="Gene3D" id="3.40.50.1820">
    <property type="entry name" value="alpha/beta hydrolase"/>
    <property type="match status" value="1"/>
</dbReference>
<organism evidence="3 4">
    <name type="scientific">Arenimonas metalli CF5-1</name>
    <dbReference type="NCBI Taxonomy" id="1384056"/>
    <lineage>
        <taxon>Bacteria</taxon>
        <taxon>Pseudomonadati</taxon>
        <taxon>Pseudomonadota</taxon>
        <taxon>Gammaproteobacteria</taxon>
        <taxon>Lysobacterales</taxon>
        <taxon>Lysobacteraceae</taxon>
        <taxon>Arenimonas</taxon>
    </lineage>
</organism>
<dbReference type="Pfam" id="PF00561">
    <property type="entry name" value="Abhydrolase_1"/>
    <property type="match status" value="1"/>
</dbReference>
<dbReference type="GO" id="GO:0016020">
    <property type="term" value="C:membrane"/>
    <property type="evidence" value="ECO:0007669"/>
    <property type="project" value="TreeGrafter"/>
</dbReference>
<evidence type="ECO:0000256" key="1">
    <source>
        <dbReference type="SAM" id="SignalP"/>
    </source>
</evidence>
<sequence>MPRPRSGTRKLVIATSLGLALGAVGFAATAPQRVLEAEFARQRWLAKAGVAEYDVAGHRWVVLESGRDAGKPLLVFVHGFTGSKENWLPLMREMARTHRIIAPDLPGWGESERHHDGDYGPVAQAERLAQFIRALPERPALVVGHSMGGQIVGLMSARNPGLVDRISLMSSAGVRYEENAFANAVLAGENPFQVTTRAELKRYLGIVFADPPFVPWPANEALVRRRRADAAFEQRVLDGIGRGPDAFALEAEMHRIEAPTLLLWCRDDRVIDVSAADVFARGLPSSQSVLLAGCGHMPMMAQPRQVAEALNAFLAAR</sequence>
<dbReference type="PATRIC" id="fig|1384056.3.peg.1126"/>
<dbReference type="EMBL" id="AVCK01000013">
    <property type="protein sequence ID" value="KFN46739.1"/>
    <property type="molecule type" value="Genomic_DNA"/>
</dbReference>
<evidence type="ECO:0000313" key="4">
    <source>
        <dbReference type="Proteomes" id="UP000029393"/>
    </source>
</evidence>
<gene>
    <name evidence="3" type="ORF">N787_09490</name>
</gene>
<accession>A0A091B7A4</accession>
<dbReference type="InterPro" id="IPR050266">
    <property type="entry name" value="AB_hydrolase_sf"/>
</dbReference>
<keyword evidence="4" id="KW-1185">Reference proteome</keyword>
<evidence type="ECO:0000259" key="2">
    <source>
        <dbReference type="Pfam" id="PF00561"/>
    </source>
</evidence>
<dbReference type="PANTHER" id="PTHR43798:SF33">
    <property type="entry name" value="HYDROLASE, PUTATIVE (AFU_ORTHOLOGUE AFUA_2G14860)-RELATED"/>
    <property type="match status" value="1"/>
</dbReference>
<feature type="signal peptide" evidence="1">
    <location>
        <begin position="1"/>
        <end position="27"/>
    </location>
</feature>
<dbReference type="InterPro" id="IPR000073">
    <property type="entry name" value="AB_hydrolase_1"/>
</dbReference>
<dbReference type="STRING" id="1384056.N787_09490"/>
<feature type="domain" description="AB hydrolase-1" evidence="2">
    <location>
        <begin position="72"/>
        <end position="300"/>
    </location>
</feature>
<dbReference type="Proteomes" id="UP000029393">
    <property type="component" value="Unassembled WGS sequence"/>
</dbReference>